<evidence type="ECO:0008006" key="2">
    <source>
        <dbReference type="Google" id="ProtNLM"/>
    </source>
</evidence>
<gene>
    <name evidence="1" type="ORF">S01H4_34687</name>
</gene>
<dbReference type="Gene3D" id="3.10.129.10">
    <property type="entry name" value="Hotdog Thioesterase"/>
    <property type="match status" value="1"/>
</dbReference>
<dbReference type="EMBL" id="BART01018370">
    <property type="protein sequence ID" value="GAG74835.1"/>
    <property type="molecule type" value="Genomic_DNA"/>
</dbReference>
<comment type="caution">
    <text evidence="1">The sequence shown here is derived from an EMBL/GenBank/DDBJ whole genome shotgun (WGS) entry which is preliminary data.</text>
</comment>
<dbReference type="SUPFAM" id="SSF54637">
    <property type="entry name" value="Thioesterase/thiol ester dehydrase-isomerase"/>
    <property type="match status" value="1"/>
</dbReference>
<reference evidence="1" key="1">
    <citation type="journal article" date="2014" name="Front. Microbiol.">
        <title>High frequency of phylogenetically diverse reductive dehalogenase-homologous genes in deep subseafloor sedimentary metagenomes.</title>
        <authorList>
            <person name="Kawai M."/>
            <person name="Futagami T."/>
            <person name="Toyoda A."/>
            <person name="Takaki Y."/>
            <person name="Nishi S."/>
            <person name="Hori S."/>
            <person name="Arai W."/>
            <person name="Tsubouchi T."/>
            <person name="Morono Y."/>
            <person name="Uchiyama I."/>
            <person name="Ito T."/>
            <person name="Fujiyama A."/>
            <person name="Inagaki F."/>
            <person name="Takami H."/>
        </authorList>
    </citation>
    <scope>NUCLEOTIDE SEQUENCE</scope>
    <source>
        <strain evidence="1">Expedition CK06-06</strain>
    </source>
</reference>
<sequence length="70" mass="7935">ASMAAVHAKEEVEYLDPGRVGKTFRVHWKVVDTYEKRGRPYQVKEALIVDEDGVEILRRRTTDTYIAGGG</sequence>
<organism evidence="1">
    <name type="scientific">marine sediment metagenome</name>
    <dbReference type="NCBI Taxonomy" id="412755"/>
    <lineage>
        <taxon>unclassified sequences</taxon>
        <taxon>metagenomes</taxon>
        <taxon>ecological metagenomes</taxon>
    </lineage>
</organism>
<dbReference type="AlphaFoldDB" id="X0ZY96"/>
<feature type="non-terminal residue" evidence="1">
    <location>
        <position position="1"/>
    </location>
</feature>
<name>X0ZY96_9ZZZZ</name>
<proteinExistence type="predicted"/>
<accession>X0ZY96</accession>
<dbReference type="InterPro" id="IPR029069">
    <property type="entry name" value="HotDog_dom_sf"/>
</dbReference>
<evidence type="ECO:0000313" key="1">
    <source>
        <dbReference type="EMBL" id="GAG74835.1"/>
    </source>
</evidence>
<protein>
    <recommendedName>
        <fullName evidence="2">Thioesterase domain-containing protein</fullName>
    </recommendedName>
</protein>